<evidence type="ECO:0000256" key="1">
    <source>
        <dbReference type="ARBA" id="ARBA00005306"/>
    </source>
</evidence>
<dbReference type="SUPFAM" id="SSF89095">
    <property type="entry name" value="GatB/YqeY motif"/>
    <property type="match status" value="1"/>
</dbReference>
<dbReference type="NCBIfam" id="NF004014">
    <property type="entry name" value="PRK05477.1-4"/>
    <property type="match status" value="1"/>
</dbReference>
<accession>A0A8S1E131</accession>
<dbReference type="InterPro" id="IPR017959">
    <property type="entry name" value="Asn/Gln-tRNA_amidoTrfase_suB/E"/>
</dbReference>
<dbReference type="Proteomes" id="UP000494165">
    <property type="component" value="Unassembled WGS sequence"/>
</dbReference>
<dbReference type="EC" id="6.3.5.-" evidence="7"/>
<dbReference type="PANTHER" id="PTHR11659">
    <property type="entry name" value="GLUTAMYL-TRNA GLN AMIDOTRANSFERASE SUBUNIT B MITOCHONDRIAL AND PROKARYOTIC PET112-RELATED"/>
    <property type="match status" value="1"/>
</dbReference>
<evidence type="ECO:0000313" key="10">
    <source>
        <dbReference type="Proteomes" id="UP000494165"/>
    </source>
</evidence>
<evidence type="ECO:0000256" key="4">
    <source>
        <dbReference type="ARBA" id="ARBA00022840"/>
    </source>
</evidence>
<dbReference type="InterPro" id="IPR003789">
    <property type="entry name" value="Asn/Gln_tRNA_amidoTrase-B-like"/>
</dbReference>
<comment type="catalytic activity">
    <reaction evidence="6 7">
        <text>L-glutamyl-tRNA(Gln) + L-glutamine + ATP + H2O = L-glutaminyl-tRNA(Gln) + L-glutamate + ADP + phosphate + H(+)</text>
        <dbReference type="Rhea" id="RHEA:17521"/>
        <dbReference type="Rhea" id="RHEA-COMP:9681"/>
        <dbReference type="Rhea" id="RHEA-COMP:9684"/>
        <dbReference type="ChEBI" id="CHEBI:15377"/>
        <dbReference type="ChEBI" id="CHEBI:15378"/>
        <dbReference type="ChEBI" id="CHEBI:29985"/>
        <dbReference type="ChEBI" id="CHEBI:30616"/>
        <dbReference type="ChEBI" id="CHEBI:43474"/>
        <dbReference type="ChEBI" id="CHEBI:58359"/>
        <dbReference type="ChEBI" id="CHEBI:78520"/>
        <dbReference type="ChEBI" id="CHEBI:78521"/>
        <dbReference type="ChEBI" id="CHEBI:456216"/>
    </reaction>
</comment>
<dbReference type="Gene3D" id="1.10.10.410">
    <property type="match status" value="1"/>
</dbReference>
<dbReference type="InterPro" id="IPR006075">
    <property type="entry name" value="Asn/Gln-tRNA_Trfase_suB/E_cat"/>
</dbReference>
<comment type="subcellular location">
    <subcellularLocation>
        <location evidence="7">Mitochondrion</location>
    </subcellularLocation>
</comment>
<dbReference type="GO" id="GO:0005524">
    <property type="term" value="F:ATP binding"/>
    <property type="evidence" value="ECO:0007669"/>
    <property type="project" value="UniProtKB-KW"/>
</dbReference>
<dbReference type="InterPro" id="IPR014746">
    <property type="entry name" value="Gln_synth/guanido_kin_cat_dom"/>
</dbReference>
<dbReference type="InterPro" id="IPR004413">
    <property type="entry name" value="GatB"/>
</dbReference>
<dbReference type="NCBIfam" id="TIGR00133">
    <property type="entry name" value="gatB"/>
    <property type="match status" value="1"/>
</dbReference>
<comment type="similarity">
    <text evidence="1 7">Belongs to the GatB/GatE family. GatB subfamily.</text>
</comment>
<dbReference type="PANTHER" id="PTHR11659:SF0">
    <property type="entry name" value="GLUTAMYL-TRNA(GLN) AMIDOTRANSFERASE SUBUNIT B, MITOCHONDRIAL"/>
    <property type="match status" value="1"/>
</dbReference>
<keyword evidence="2 7" id="KW-0436">Ligase</keyword>
<keyword evidence="5 7" id="KW-0648">Protein biosynthesis</keyword>
<dbReference type="GO" id="GO:0032543">
    <property type="term" value="P:mitochondrial translation"/>
    <property type="evidence" value="ECO:0007669"/>
    <property type="project" value="UniProtKB-UniRule"/>
</dbReference>
<keyword evidence="7" id="KW-0496">Mitochondrion</keyword>
<keyword evidence="4 7" id="KW-0067">ATP-binding</keyword>
<dbReference type="SMART" id="SM00845">
    <property type="entry name" value="GatB_Yqey"/>
    <property type="match status" value="1"/>
</dbReference>
<evidence type="ECO:0000259" key="8">
    <source>
        <dbReference type="SMART" id="SM00845"/>
    </source>
</evidence>
<evidence type="ECO:0000313" key="9">
    <source>
        <dbReference type="EMBL" id="CAB3385815.1"/>
    </source>
</evidence>
<dbReference type="InterPro" id="IPR018027">
    <property type="entry name" value="Asn/Gln_amidotransferase"/>
</dbReference>
<dbReference type="NCBIfam" id="NF004012">
    <property type="entry name" value="PRK05477.1-2"/>
    <property type="match status" value="1"/>
</dbReference>
<sequence length="527" mass="59197">MQRSVKSRAVRQAINFCRSQHSKVATESEAPAEWKGVVGLEIHAQISTSSKLFSRSSTEFNSPVNENVALFDAAIPGTLPVINKACVESALLTALALQCRINPASTFDRKHYFYADMPAGYQITQQRNALANNGVLRFYVTPPDGKPYLKSSKLKQLQLEQDSGKSLHDIEGRKSLVDLNRAGIALMELVFEPDLSNGEEAASLVKELALIFRKLKTCSCKMEEGALRVDANVSVQKTNSTTLGPRTEIKNINSIRGVANAINFEIQRQIDANKRNERVVVETRAYDAQNKSTVAMRDKEEKQDYRFMPEPNLPPLRLAKGETGDKKIVSIDAILKRIPELPETLREKLMNEFDLVPIQAINLVNDEFLLELFYELCNQIENPNGRTVYGIIMIDLLSLLKQNSISYDKNPISTGNLLELYHLKQGRLISSHVVSKVMDALNQDPSKSAQKIVEENSWFLINDREVILKVCTEVVAENQKKVRAVLKGKKNSFGPLISAVDKKLNNQVDMQLARSIMEELIEKERNK</sequence>
<dbReference type="Pfam" id="PF02637">
    <property type="entry name" value="GatB_Yqey"/>
    <property type="match status" value="1"/>
</dbReference>
<keyword evidence="10" id="KW-1185">Reference proteome</keyword>
<dbReference type="InterPro" id="IPR023168">
    <property type="entry name" value="GatB_Yqey_C_2"/>
</dbReference>
<dbReference type="GO" id="GO:0005739">
    <property type="term" value="C:mitochondrion"/>
    <property type="evidence" value="ECO:0007669"/>
    <property type="project" value="UniProtKB-SubCell"/>
</dbReference>
<comment type="function">
    <text evidence="7">Allows the formation of correctly charged Gln-tRNA(Gln) through the transamidation of misacylated Glu-tRNA(Gln) in the mitochondria. The reaction takes place in the presence of glutamine and ATP through an activated gamma-phospho-Glu-tRNA(Gln).</text>
</comment>
<comment type="subunit">
    <text evidence="7">Subunit of the heterotrimeric GatCAB amidotransferase (AdT) complex, composed of A, B and C subunits.</text>
</comment>
<comment type="caution">
    <text evidence="9">The sequence shown here is derived from an EMBL/GenBank/DDBJ whole genome shotgun (WGS) entry which is preliminary data.</text>
</comment>
<dbReference type="GO" id="GO:0030956">
    <property type="term" value="C:glutamyl-tRNA(Gln) amidotransferase complex"/>
    <property type="evidence" value="ECO:0007669"/>
    <property type="project" value="UniProtKB-UniRule"/>
</dbReference>
<keyword evidence="3 7" id="KW-0547">Nucleotide-binding</keyword>
<dbReference type="GO" id="GO:0050567">
    <property type="term" value="F:glutaminyl-tRNA synthase (glutamine-hydrolyzing) activity"/>
    <property type="evidence" value="ECO:0007669"/>
    <property type="project" value="UniProtKB-UniRule"/>
</dbReference>
<proteinExistence type="inferred from homology"/>
<evidence type="ECO:0000256" key="5">
    <source>
        <dbReference type="ARBA" id="ARBA00022917"/>
    </source>
</evidence>
<evidence type="ECO:0000256" key="6">
    <source>
        <dbReference type="ARBA" id="ARBA00047913"/>
    </source>
</evidence>
<dbReference type="AlphaFoldDB" id="A0A8S1E131"/>
<dbReference type="Pfam" id="PF02934">
    <property type="entry name" value="GatB_N"/>
    <property type="match status" value="1"/>
</dbReference>
<name>A0A8S1E131_9INSE</name>
<dbReference type="SUPFAM" id="SSF55931">
    <property type="entry name" value="Glutamine synthetase/guanido kinase"/>
    <property type="match status" value="1"/>
</dbReference>
<dbReference type="HAMAP" id="MF_00121">
    <property type="entry name" value="GatB"/>
    <property type="match status" value="1"/>
</dbReference>
<dbReference type="GO" id="GO:0070681">
    <property type="term" value="P:glutaminyl-tRNAGln biosynthesis via transamidation"/>
    <property type="evidence" value="ECO:0007669"/>
    <property type="project" value="UniProtKB-UniRule"/>
</dbReference>
<evidence type="ECO:0000256" key="3">
    <source>
        <dbReference type="ARBA" id="ARBA00022741"/>
    </source>
</evidence>
<reference evidence="9 10" key="1">
    <citation type="submission" date="2020-04" db="EMBL/GenBank/DDBJ databases">
        <authorList>
            <person name="Alioto T."/>
            <person name="Alioto T."/>
            <person name="Gomez Garrido J."/>
        </authorList>
    </citation>
    <scope>NUCLEOTIDE SEQUENCE [LARGE SCALE GENOMIC DNA]</scope>
</reference>
<feature type="domain" description="Asn/Gln amidotransferase" evidence="8">
    <location>
        <begin position="371"/>
        <end position="521"/>
    </location>
</feature>
<organism evidence="9 10">
    <name type="scientific">Cloeon dipterum</name>
    <dbReference type="NCBI Taxonomy" id="197152"/>
    <lineage>
        <taxon>Eukaryota</taxon>
        <taxon>Metazoa</taxon>
        <taxon>Ecdysozoa</taxon>
        <taxon>Arthropoda</taxon>
        <taxon>Hexapoda</taxon>
        <taxon>Insecta</taxon>
        <taxon>Pterygota</taxon>
        <taxon>Palaeoptera</taxon>
        <taxon>Ephemeroptera</taxon>
        <taxon>Pisciforma</taxon>
        <taxon>Baetidae</taxon>
        <taxon>Cloeon</taxon>
    </lineage>
</organism>
<gene>
    <name evidence="9" type="ORF">CLODIP_2_CD16069</name>
</gene>
<evidence type="ECO:0000256" key="7">
    <source>
        <dbReference type="HAMAP-Rule" id="MF_03147"/>
    </source>
</evidence>
<dbReference type="OrthoDB" id="1722066at2759"/>
<dbReference type="EMBL" id="CADEPI010000434">
    <property type="protein sequence ID" value="CAB3385815.1"/>
    <property type="molecule type" value="Genomic_DNA"/>
</dbReference>
<evidence type="ECO:0000256" key="2">
    <source>
        <dbReference type="ARBA" id="ARBA00022598"/>
    </source>
</evidence>
<protein>
    <recommendedName>
        <fullName evidence="7">Glutamyl-tRNA(Gln) amidotransferase subunit B, mitochondrial</fullName>
        <shortName evidence="7">Glu-AdT subunit B</shortName>
        <ecNumber evidence="7">6.3.5.-</ecNumber>
    </recommendedName>
</protein>